<dbReference type="Proteomes" id="UP000325315">
    <property type="component" value="Unassembled WGS sequence"/>
</dbReference>
<gene>
    <name evidence="2" type="ORF">EPI10_020825</name>
</gene>
<feature type="region of interest" description="Disordered" evidence="1">
    <location>
        <begin position="25"/>
        <end position="46"/>
    </location>
</feature>
<comment type="caution">
    <text evidence="2">The sequence shown here is derived from an EMBL/GenBank/DDBJ whole genome shotgun (WGS) entry which is preliminary data.</text>
</comment>
<organism evidence="2 3">
    <name type="scientific">Gossypium australe</name>
    <dbReference type="NCBI Taxonomy" id="47621"/>
    <lineage>
        <taxon>Eukaryota</taxon>
        <taxon>Viridiplantae</taxon>
        <taxon>Streptophyta</taxon>
        <taxon>Embryophyta</taxon>
        <taxon>Tracheophyta</taxon>
        <taxon>Spermatophyta</taxon>
        <taxon>Magnoliopsida</taxon>
        <taxon>eudicotyledons</taxon>
        <taxon>Gunneridae</taxon>
        <taxon>Pentapetalae</taxon>
        <taxon>rosids</taxon>
        <taxon>malvids</taxon>
        <taxon>Malvales</taxon>
        <taxon>Malvaceae</taxon>
        <taxon>Malvoideae</taxon>
        <taxon>Gossypium</taxon>
    </lineage>
</organism>
<reference evidence="3" key="1">
    <citation type="journal article" date="2019" name="Plant Biotechnol. J.">
        <title>Genome sequencing of the Australian wild diploid species Gossypium australe highlights disease resistance and delayed gland morphogenesis.</title>
        <authorList>
            <person name="Cai Y."/>
            <person name="Cai X."/>
            <person name="Wang Q."/>
            <person name="Wang P."/>
            <person name="Zhang Y."/>
            <person name="Cai C."/>
            <person name="Xu Y."/>
            <person name="Wang K."/>
            <person name="Zhou Z."/>
            <person name="Wang C."/>
            <person name="Geng S."/>
            <person name="Li B."/>
            <person name="Dong Q."/>
            <person name="Hou Y."/>
            <person name="Wang H."/>
            <person name="Ai P."/>
            <person name="Liu Z."/>
            <person name="Yi F."/>
            <person name="Sun M."/>
            <person name="An G."/>
            <person name="Cheng J."/>
            <person name="Zhang Y."/>
            <person name="Shi Q."/>
            <person name="Xie Y."/>
            <person name="Shi X."/>
            <person name="Chang Y."/>
            <person name="Huang F."/>
            <person name="Chen Y."/>
            <person name="Hong S."/>
            <person name="Mi L."/>
            <person name="Sun Q."/>
            <person name="Zhang L."/>
            <person name="Zhou B."/>
            <person name="Peng R."/>
            <person name="Zhang X."/>
            <person name="Liu F."/>
        </authorList>
    </citation>
    <scope>NUCLEOTIDE SEQUENCE [LARGE SCALE GENOMIC DNA]</scope>
    <source>
        <strain evidence="3">cv. PA1801</strain>
    </source>
</reference>
<dbReference type="AlphaFoldDB" id="A0A5B6WGC1"/>
<protein>
    <submittedName>
        <fullName evidence="2">Uncharacterized protein</fullName>
    </submittedName>
</protein>
<proteinExistence type="predicted"/>
<accession>A0A5B6WGC1</accession>
<sequence>MFQVWIQRTYVKRLSKTNISQNLRIAPVREGAHDEGRGRSSEKRQVGQRTIVYTVAKQAEIGGLARVYVVKEPQEPGLTDFITSRWAYGPKVEGALNGHEGGVTRGEEFGPIVAA</sequence>
<evidence type="ECO:0000256" key="1">
    <source>
        <dbReference type="SAM" id="MobiDB-lite"/>
    </source>
</evidence>
<evidence type="ECO:0000313" key="2">
    <source>
        <dbReference type="EMBL" id="KAA3480394.1"/>
    </source>
</evidence>
<name>A0A5B6WGC1_9ROSI</name>
<evidence type="ECO:0000313" key="3">
    <source>
        <dbReference type="Proteomes" id="UP000325315"/>
    </source>
</evidence>
<dbReference type="EMBL" id="SMMG02000003">
    <property type="protein sequence ID" value="KAA3480394.1"/>
    <property type="molecule type" value="Genomic_DNA"/>
</dbReference>
<keyword evidence="3" id="KW-1185">Reference proteome</keyword>
<feature type="compositionally biased region" description="Basic and acidic residues" evidence="1">
    <location>
        <begin position="30"/>
        <end position="45"/>
    </location>
</feature>